<dbReference type="AlphaFoldDB" id="A0A1G8WYW2"/>
<dbReference type="PANTHER" id="PTHR42808">
    <property type="entry name" value="HYDROXYSTEROID DEHYDROGENASE-LIKE PROTEIN 2"/>
    <property type="match status" value="1"/>
</dbReference>
<accession>A0A1G8WYW2</accession>
<dbReference type="EMBL" id="FNFC01000010">
    <property type="protein sequence ID" value="SDJ83413.1"/>
    <property type="molecule type" value="Genomic_DNA"/>
</dbReference>
<reference evidence="2 3" key="1">
    <citation type="submission" date="2016-10" db="EMBL/GenBank/DDBJ databases">
        <authorList>
            <person name="de Groot N.N."/>
        </authorList>
    </citation>
    <scope>NUCLEOTIDE SEQUENCE [LARGE SCALE GENOMIC DNA]</scope>
    <source>
        <strain evidence="2 3">IBRC-M10015</strain>
    </source>
</reference>
<dbReference type="InterPro" id="IPR036291">
    <property type="entry name" value="NAD(P)-bd_dom_sf"/>
</dbReference>
<sequence>MSLDRPDLTGSTAFITGTTRGIGKQIALDLAEQGCNIVSTGKTSEEGDEYSEDKEIEGTIEQTAREVEQRGPEALSIQVDVRDEDAVDAAAQEAIDHFGEVDIVINNASAIQLYAVEDLPPKRFDLMTDVNVRGTYLTARAFIDHLKTVDDAWILANAPPVSIDRKPGSAPYTWSKLGMSFITLSLADELDEYDIGCNSFWPVTAIDTRATRYFGLGTEDDWRSPDIVSDTVLEILSRDPAEFTGNAVYDEELLREAGLDDFSAYNLTPGDPAPMSAQMADPEYSRSE</sequence>
<organism evidence="2 3">
    <name type="scientific">Halovenus aranensis</name>
    <dbReference type="NCBI Taxonomy" id="890420"/>
    <lineage>
        <taxon>Archaea</taxon>
        <taxon>Methanobacteriati</taxon>
        <taxon>Methanobacteriota</taxon>
        <taxon>Stenosarchaea group</taxon>
        <taxon>Halobacteria</taxon>
        <taxon>Halobacteriales</taxon>
        <taxon>Haloarculaceae</taxon>
        <taxon>Halovenus</taxon>
    </lineage>
</organism>
<dbReference type="OrthoDB" id="312184at2157"/>
<feature type="region of interest" description="Disordered" evidence="1">
    <location>
        <begin position="269"/>
        <end position="288"/>
    </location>
</feature>
<dbReference type="Pfam" id="PF00106">
    <property type="entry name" value="adh_short"/>
    <property type="match status" value="1"/>
</dbReference>
<dbReference type="STRING" id="890420.SAMN05216226_11020"/>
<dbReference type="Gene3D" id="3.40.50.720">
    <property type="entry name" value="NAD(P)-binding Rossmann-like Domain"/>
    <property type="match status" value="1"/>
</dbReference>
<gene>
    <name evidence="2" type="ORF">SAMN05216226_11020</name>
</gene>
<dbReference type="InterPro" id="IPR002347">
    <property type="entry name" value="SDR_fam"/>
</dbReference>
<dbReference type="RefSeq" id="WP_092702922.1">
    <property type="nucleotide sequence ID" value="NZ_FNFC01000010.1"/>
</dbReference>
<evidence type="ECO:0000313" key="2">
    <source>
        <dbReference type="EMBL" id="SDJ83413.1"/>
    </source>
</evidence>
<dbReference type="CDD" id="cd05338">
    <property type="entry name" value="DHRS1_HSDL2-like_SDR_c"/>
    <property type="match status" value="1"/>
</dbReference>
<dbReference type="SUPFAM" id="SSF51735">
    <property type="entry name" value="NAD(P)-binding Rossmann-fold domains"/>
    <property type="match status" value="1"/>
</dbReference>
<dbReference type="PANTHER" id="PTHR42808:SF3">
    <property type="entry name" value="HYDROXYSTEROID DEHYDROGENASE-LIKE PROTEIN 2"/>
    <property type="match status" value="1"/>
</dbReference>
<evidence type="ECO:0000313" key="3">
    <source>
        <dbReference type="Proteomes" id="UP000198856"/>
    </source>
</evidence>
<dbReference type="Proteomes" id="UP000198856">
    <property type="component" value="Unassembled WGS sequence"/>
</dbReference>
<proteinExistence type="predicted"/>
<dbReference type="PRINTS" id="PR00081">
    <property type="entry name" value="GDHRDH"/>
</dbReference>
<dbReference type="InterPro" id="IPR051935">
    <property type="entry name" value="HSDL2"/>
</dbReference>
<protein>
    <recommendedName>
        <fullName evidence="4">Citronellol/citronellal dehydrogenase</fullName>
    </recommendedName>
</protein>
<name>A0A1G8WYW2_9EURY</name>
<evidence type="ECO:0008006" key="4">
    <source>
        <dbReference type="Google" id="ProtNLM"/>
    </source>
</evidence>
<evidence type="ECO:0000256" key="1">
    <source>
        <dbReference type="SAM" id="MobiDB-lite"/>
    </source>
</evidence>
<keyword evidence="3" id="KW-1185">Reference proteome</keyword>
<dbReference type="NCBIfam" id="NF006133">
    <property type="entry name" value="PRK08278.1"/>
    <property type="match status" value="1"/>
</dbReference>